<evidence type="ECO:0000256" key="6">
    <source>
        <dbReference type="ARBA" id="ARBA00023136"/>
    </source>
</evidence>
<evidence type="ECO:0000313" key="9">
    <source>
        <dbReference type="Proteomes" id="UP000759131"/>
    </source>
</evidence>
<accession>A0A7R9M3T3</accession>
<dbReference type="EMBL" id="OC914721">
    <property type="protein sequence ID" value="CAD7651838.1"/>
    <property type="molecule type" value="Genomic_DNA"/>
</dbReference>
<keyword evidence="6 7" id="KW-0472">Membrane</keyword>
<evidence type="ECO:0000256" key="1">
    <source>
        <dbReference type="ARBA" id="ARBA00004141"/>
    </source>
</evidence>
<dbReference type="SUPFAM" id="SSF81340">
    <property type="entry name" value="Clc chloride channel"/>
    <property type="match status" value="1"/>
</dbReference>
<sequence>MQEFRDDREKRDFVSAGAAAGVAAAFGAPVGGVLFSLEEGASFWNQTLTWRIFFCSMVSTFTLNLILSAYHLHPGQL</sequence>
<feature type="transmembrane region" description="Helical" evidence="7">
    <location>
        <begin position="12"/>
        <end position="36"/>
    </location>
</feature>
<dbReference type="Pfam" id="PF00654">
    <property type="entry name" value="Voltage_CLC"/>
    <property type="match status" value="1"/>
</dbReference>
<keyword evidence="2 7" id="KW-0812">Transmembrane</keyword>
<keyword evidence="5" id="KW-0129">CBS domain</keyword>
<dbReference type="InterPro" id="IPR001807">
    <property type="entry name" value="ClC"/>
</dbReference>
<reference evidence="8" key="1">
    <citation type="submission" date="2020-11" db="EMBL/GenBank/DDBJ databases">
        <authorList>
            <person name="Tran Van P."/>
        </authorList>
    </citation>
    <scope>NUCLEOTIDE SEQUENCE</scope>
</reference>
<dbReference type="Proteomes" id="UP000759131">
    <property type="component" value="Unassembled WGS sequence"/>
</dbReference>
<dbReference type="PANTHER" id="PTHR11689:SF136">
    <property type="entry name" value="H(+)_CL(-) EXCHANGE TRANSPORTER 7"/>
    <property type="match status" value="1"/>
</dbReference>
<dbReference type="InterPro" id="IPR014743">
    <property type="entry name" value="Cl-channel_core"/>
</dbReference>
<evidence type="ECO:0000313" key="8">
    <source>
        <dbReference type="EMBL" id="CAD7651838.1"/>
    </source>
</evidence>
<dbReference type="InterPro" id="IPR051280">
    <property type="entry name" value="Cl-channel/antiporter"/>
</dbReference>
<dbReference type="Gene3D" id="1.10.3080.10">
    <property type="entry name" value="Clc chloride channel"/>
    <property type="match status" value="1"/>
</dbReference>
<evidence type="ECO:0000256" key="4">
    <source>
        <dbReference type="ARBA" id="ARBA00022989"/>
    </source>
</evidence>
<protein>
    <submittedName>
        <fullName evidence="8">Uncharacterized protein</fullName>
    </submittedName>
</protein>
<comment type="subcellular location">
    <subcellularLocation>
        <location evidence="1">Membrane</location>
        <topology evidence="1">Multi-pass membrane protein</topology>
    </subcellularLocation>
</comment>
<keyword evidence="9" id="KW-1185">Reference proteome</keyword>
<dbReference type="OrthoDB" id="428525at2759"/>
<feature type="non-terminal residue" evidence="8">
    <location>
        <position position="77"/>
    </location>
</feature>
<dbReference type="GO" id="GO:0015108">
    <property type="term" value="F:chloride transmembrane transporter activity"/>
    <property type="evidence" value="ECO:0007669"/>
    <property type="project" value="InterPro"/>
</dbReference>
<evidence type="ECO:0000256" key="2">
    <source>
        <dbReference type="ARBA" id="ARBA00022692"/>
    </source>
</evidence>
<keyword evidence="4 7" id="KW-1133">Transmembrane helix</keyword>
<evidence type="ECO:0000256" key="5">
    <source>
        <dbReference type="ARBA" id="ARBA00023122"/>
    </source>
</evidence>
<feature type="transmembrane region" description="Helical" evidence="7">
    <location>
        <begin position="48"/>
        <end position="72"/>
    </location>
</feature>
<dbReference type="EMBL" id="CAJPIZ010060146">
    <property type="protein sequence ID" value="CAG2123607.1"/>
    <property type="molecule type" value="Genomic_DNA"/>
</dbReference>
<evidence type="ECO:0000256" key="3">
    <source>
        <dbReference type="ARBA" id="ARBA00022737"/>
    </source>
</evidence>
<dbReference type="GO" id="GO:0005765">
    <property type="term" value="C:lysosomal membrane"/>
    <property type="evidence" value="ECO:0007669"/>
    <property type="project" value="TreeGrafter"/>
</dbReference>
<organism evidence="8">
    <name type="scientific">Medioppia subpectinata</name>
    <dbReference type="NCBI Taxonomy" id="1979941"/>
    <lineage>
        <taxon>Eukaryota</taxon>
        <taxon>Metazoa</taxon>
        <taxon>Ecdysozoa</taxon>
        <taxon>Arthropoda</taxon>
        <taxon>Chelicerata</taxon>
        <taxon>Arachnida</taxon>
        <taxon>Acari</taxon>
        <taxon>Acariformes</taxon>
        <taxon>Sarcoptiformes</taxon>
        <taxon>Oribatida</taxon>
        <taxon>Brachypylina</taxon>
        <taxon>Oppioidea</taxon>
        <taxon>Oppiidae</taxon>
        <taxon>Medioppia</taxon>
    </lineage>
</organism>
<keyword evidence="3" id="KW-0677">Repeat</keyword>
<proteinExistence type="predicted"/>
<dbReference type="PANTHER" id="PTHR11689">
    <property type="entry name" value="CHLORIDE CHANNEL PROTEIN CLC FAMILY MEMBER"/>
    <property type="match status" value="1"/>
</dbReference>
<name>A0A7R9M3T3_9ACAR</name>
<dbReference type="AlphaFoldDB" id="A0A7R9M3T3"/>
<evidence type="ECO:0000256" key="7">
    <source>
        <dbReference type="SAM" id="Phobius"/>
    </source>
</evidence>
<gene>
    <name evidence="8" type="ORF">OSB1V03_LOCUS23552</name>
</gene>